<dbReference type="AlphaFoldDB" id="A0A444XLR4"/>
<accession>A0A444XLR4</accession>
<dbReference type="EMBL" id="SDMP01000019">
    <property type="protein sequence ID" value="RYQ90614.1"/>
    <property type="molecule type" value="Genomic_DNA"/>
</dbReference>
<dbReference type="Proteomes" id="UP000289738">
    <property type="component" value="Chromosome B09"/>
</dbReference>
<dbReference type="PANTHER" id="PTHR47718">
    <property type="entry name" value="OS01G0519700 PROTEIN"/>
    <property type="match status" value="1"/>
</dbReference>
<protein>
    <submittedName>
        <fullName evidence="1">Uncharacterized protein</fullName>
    </submittedName>
</protein>
<name>A0A444XLR4_ARAHY</name>
<sequence>MLKQHKELSMSVRRTIENNEKARIRPSKTYQTIVAVAWGHHELNFIEKDVRNYITREVHNVSELEDVREFGKFLADARSRAACEYFGDVISFDTTCNTNRYNLVCGSFVGVNHHG</sequence>
<gene>
    <name evidence="1" type="ORF">Ahy_B09g096663</name>
</gene>
<organism evidence="1 2">
    <name type="scientific">Arachis hypogaea</name>
    <name type="common">Peanut</name>
    <dbReference type="NCBI Taxonomy" id="3818"/>
    <lineage>
        <taxon>Eukaryota</taxon>
        <taxon>Viridiplantae</taxon>
        <taxon>Streptophyta</taxon>
        <taxon>Embryophyta</taxon>
        <taxon>Tracheophyta</taxon>
        <taxon>Spermatophyta</taxon>
        <taxon>Magnoliopsida</taxon>
        <taxon>eudicotyledons</taxon>
        <taxon>Gunneridae</taxon>
        <taxon>Pentapetalae</taxon>
        <taxon>rosids</taxon>
        <taxon>fabids</taxon>
        <taxon>Fabales</taxon>
        <taxon>Fabaceae</taxon>
        <taxon>Papilionoideae</taxon>
        <taxon>50 kb inversion clade</taxon>
        <taxon>dalbergioids sensu lato</taxon>
        <taxon>Dalbergieae</taxon>
        <taxon>Pterocarpus clade</taxon>
        <taxon>Arachis</taxon>
    </lineage>
</organism>
<proteinExistence type="predicted"/>
<evidence type="ECO:0000313" key="2">
    <source>
        <dbReference type="Proteomes" id="UP000289738"/>
    </source>
</evidence>
<keyword evidence="2" id="KW-1185">Reference proteome</keyword>
<comment type="caution">
    <text evidence="1">The sequence shown here is derived from an EMBL/GenBank/DDBJ whole genome shotgun (WGS) entry which is preliminary data.</text>
</comment>
<reference evidence="1 2" key="1">
    <citation type="submission" date="2019-01" db="EMBL/GenBank/DDBJ databases">
        <title>Sequencing of cultivated peanut Arachis hypogaea provides insights into genome evolution and oil improvement.</title>
        <authorList>
            <person name="Chen X."/>
        </authorList>
    </citation>
    <scope>NUCLEOTIDE SEQUENCE [LARGE SCALE GENOMIC DNA]</scope>
    <source>
        <strain evidence="2">cv. Fuhuasheng</strain>
        <tissue evidence="1">Leaves</tissue>
    </source>
</reference>
<dbReference type="PANTHER" id="PTHR47718:SF13">
    <property type="entry name" value="OS09G0290500 PROTEIN"/>
    <property type="match status" value="1"/>
</dbReference>
<evidence type="ECO:0000313" key="1">
    <source>
        <dbReference type="EMBL" id="RYQ90614.1"/>
    </source>
</evidence>